<comment type="similarity">
    <text evidence="5">Belongs to the YicC/YloC family.</text>
</comment>
<dbReference type="PANTHER" id="PTHR30636:SF3">
    <property type="entry name" value="UPF0701 PROTEIN YICC"/>
    <property type="match status" value="1"/>
</dbReference>
<keyword evidence="2" id="KW-0540">Nuclease</keyword>
<evidence type="ECO:0000259" key="6">
    <source>
        <dbReference type="Pfam" id="PF03755"/>
    </source>
</evidence>
<keyword evidence="9" id="KW-1185">Reference proteome</keyword>
<gene>
    <name evidence="8" type="ORF">DFQ09_105264</name>
</gene>
<dbReference type="InterPro" id="IPR013527">
    <property type="entry name" value="YicC-like_N"/>
</dbReference>
<evidence type="ECO:0000256" key="4">
    <source>
        <dbReference type="ARBA" id="ARBA00022801"/>
    </source>
</evidence>
<sequence>MIQSMTGYGKSVLQLPTKKISIELKSLNSKSLDLNARMPSMYRAKELDIRKLIAKNLVRGKVDFSLYVEITGEDTSTKINKTVVNEYIKQLKEVVDGDAIELLKMAIRMPDAITTERDDIDEEEWSLISEEIDKAIANIVIYREDEGATLKQDFEDRISTLRRLLNEVITMDPERIDGVRARLEKGISDIKEKVDENRFEQELVYYIEKFDITEEKVRLENHLDYFTKALDSEDSNGKKLGFISQEIGREINTIGSKSNYAPMQKLVVQMKDELEKIKEQLLNVL</sequence>
<dbReference type="RefSeq" id="WP_179348954.1">
    <property type="nucleotide sequence ID" value="NZ_JABFDI010000008.1"/>
</dbReference>
<dbReference type="NCBIfam" id="TIGR00255">
    <property type="entry name" value="YicC/YloC family endoribonuclease"/>
    <property type="match status" value="1"/>
</dbReference>
<protein>
    <submittedName>
        <fullName evidence="8">Uncharacterized protein (TIGR00255 family)</fullName>
    </submittedName>
</protein>
<organism evidence="8 9">
    <name type="scientific">Winogradskyella pacifica</name>
    <dbReference type="NCBI Taxonomy" id="664642"/>
    <lineage>
        <taxon>Bacteria</taxon>
        <taxon>Pseudomonadati</taxon>
        <taxon>Bacteroidota</taxon>
        <taxon>Flavobacteriia</taxon>
        <taxon>Flavobacteriales</taxon>
        <taxon>Flavobacteriaceae</taxon>
        <taxon>Winogradskyella</taxon>
    </lineage>
</organism>
<feature type="domain" description="Endoribonuclease YicC-like C-terminal" evidence="7">
    <location>
        <begin position="171"/>
        <end position="284"/>
    </location>
</feature>
<comment type="cofactor">
    <cofactor evidence="1">
        <name>a divalent metal cation</name>
        <dbReference type="ChEBI" id="CHEBI:60240"/>
    </cofactor>
</comment>
<accession>A0A3D9MEE3</accession>
<dbReference type="InterPro" id="IPR005229">
    <property type="entry name" value="YicC/YloC-like"/>
</dbReference>
<comment type="caution">
    <text evidence="8">The sequence shown here is derived from an EMBL/GenBank/DDBJ whole genome shotgun (WGS) entry which is preliminary data.</text>
</comment>
<dbReference type="Proteomes" id="UP000256919">
    <property type="component" value="Unassembled WGS sequence"/>
</dbReference>
<proteinExistence type="inferred from homology"/>
<dbReference type="EMBL" id="QREI01000005">
    <property type="protein sequence ID" value="REE17050.1"/>
    <property type="molecule type" value="Genomic_DNA"/>
</dbReference>
<dbReference type="Pfam" id="PF03755">
    <property type="entry name" value="YicC-like_N"/>
    <property type="match status" value="1"/>
</dbReference>
<keyword evidence="4" id="KW-0378">Hydrolase</keyword>
<evidence type="ECO:0000256" key="2">
    <source>
        <dbReference type="ARBA" id="ARBA00022722"/>
    </source>
</evidence>
<dbReference type="PANTHER" id="PTHR30636">
    <property type="entry name" value="UPF0701 PROTEIN YICC"/>
    <property type="match status" value="1"/>
</dbReference>
<evidence type="ECO:0000313" key="8">
    <source>
        <dbReference type="EMBL" id="REE17050.1"/>
    </source>
</evidence>
<feature type="domain" description="Endoribonuclease YicC-like N-terminal" evidence="6">
    <location>
        <begin position="2"/>
        <end position="152"/>
    </location>
</feature>
<evidence type="ECO:0000259" key="7">
    <source>
        <dbReference type="Pfam" id="PF08340"/>
    </source>
</evidence>
<evidence type="ECO:0000256" key="3">
    <source>
        <dbReference type="ARBA" id="ARBA00022759"/>
    </source>
</evidence>
<dbReference type="GO" id="GO:0004521">
    <property type="term" value="F:RNA endonuclease activity"/>
    <property type="evidence" value="ECO:0007669"/>
    <property type="project" value="InterPro"/>
</dbReference>
<dbReference type="Pfam" id="PF08340">
    <property type="entry name" value="YicC-like_C"/>
    <property type="match status" value="1"/>
</dbReference>
<keyword evidence="3" id="KW-0255">Endonuclease</keyword>
<dbReference type="GO" id="GO:0016787">
    <property type="term" value="F:hydrolase activity"/>
    <property type="evidence" value="ECO:0007669"/>
    <property type="project" value="UniProtKB-KW"/>
</dbReference>
<evidence type="ECO:0000313" key="9">
    <source>
        <dbReference type="Proteomes" id="UP000256919"/>
    </source>
</evidence>
<evidence type="ECO:0000256" key="1">
    <source>
        <dbReference type="ARBA" id="ARBA00001968"/>
    </source>
</evidence>
<evidence type="ECO:0000256" key="5">
    <source>
        <dbReference type="ARBA" id="ARBA00035648"/>
    </source>
</evidence>
<reference evidence="8 9" key="1">
    <citation type="submission" date="2018-07" db="EMBL/GenBank/DDBJ databases">
        <title>Genomic Encyclopedia of Type Strains, Phase III (KMG-III): the genomes of soil and plant-associated and newly described type strains.</title>
        <authorList>
            <person name="Whitman W."/>
        </authorList>
    </citation>
    <scope>NUCLEOTIDE SEQUENCE [LARGE SCALE GENOMIC DNA]</scope>
    <source>
        <strain evidence="8 9">CECT 7948</strain>
    </source>
</reference>
<dbReference type="InterPro" id="IPR013551">
    <property type="entry name" value="YicC-like_C"/>
</dbReference>
<name>A0A3D9MEE3_9FLAO</name>
<dbReference type="AlphaFoldDB" id="A0A3D9MEE3"/>